<dbReference type="Gene3D" id="3.40.1010.10">
    <property type="entry name" value="Cobalt-precorrin-4 Transmethylase, Domain 1"/>
    <property type="match status" value="1"/>
</dbReference>
<evidence type="ECO:0000259" key="8">
    <source>
        <dbReference type="Pfam" id="PF02602"/>
    </source>
</evidence>
<dbReference type="Pfam" id="PF00590">
    <property type="entry name" value="TP_methylase"/>
    <property type="match status" value="1"/>
</dbReference>
<dbReference type="NCBIfam" id="NF004790">
    <property type="entry name" value="PRK06136.1"/>
    <property type="match status" value="1"/>
</dbReference>
<evidence type="ECO:0000313" key="10">
    <source>
        <dbReference type="Proteomes" id="UP000184251"/>
    </source>
</evidence>
<dbReference type="Proteomes" id="UP000184251">
    <property type="component" value="Unassembled WGS sequence"/>
</dbReference>
<dbReference type="Pfam" id="PF02602">
    <property type="entry name" value="HEM4"/>
    <property type="match status" value="1"/>
</dbReference>
<dbReference type="PROSITE" id="PS00840">
    <property type="entry name" value="SUMT_2"/>
    <property type="match status" value="1"/>
</dbReference>
<dbReference type="SUPFAM" id="SSF53790">
    <property type="entry name" value="Tetrapyrrole methylase"/>
    <property type="match status" value="1"/>
</dbReference>
<sequence length="505" mass="56082">MKKGKVYLTGAGPGDEKLITVRGLETIIQADVLVYDRLAGEGLLRHASKDCELIYVGKVSRNHTKTQDEINQMICEKACQGKIVTRLKGGDPYVFGRGGEEGEYLADRGIEFEVVPGITSAIGGLAYGGIPITHRDHASSFHVITGHLKDEEEELDWDVLSRLKGTLVFLMGMGQLEQIALKLIEKGMDKKTPVAIVNWASTPMQKSVRGELDNIYFKAKEKNIGSPGIIVVGDVVKLKDKLNFFESKPLFGKRILVTRAREQSSLLSQKIKSLGGQSLEFPVIKIRETKAIAELKDRIPNIEDYGWLVFTSQNGVKIFFKYLFEAGYDSRKLGGVKVAVIGKATGQELEKYNIKPDLIPESFVAESLAHALYERVRPEEKILIARAENARDFLAKELSKLCTVEDLRIYEAVKEETNDKREDIIKKLAANEIDYVTFTSSSTVKNLIEILGDEKYLLEKTKLVSIGPITSRTIAENGLAVWREAKTFDTDGVIEAIAATQGGNR</sequence>
<dbReference type="FunFam" id="3.30.950.10:FF:000001">
    <property type="entry name" value="Siroheme synthase"/>
    <property type="match status" value="1"/>
</dbReference>
<dbReference type="InterPro" id="IPR000878">
    <property type="entry name" value="4pyrrol_Mease"/>
</dbReference>
<dbReference type="InterPro" id="IPR036108">
    <property type="entry name" value="4pyrrol_syn_uPrphyn_synt_sf"/>
</dbReference>
<evidence type="ECO:0000256" key="5">
    <source>
        <dbReference type="ARBA" id="ARBA00023244"/>
    </source>
</evidence>
<dbReference type="STRING" id="1120975.SAMN02746064_00268"/>
<dbReference type="EC" id="2.1.1.107" evidence="1"/>
<dbReference type="InterPro" id="IPR006366">
    <property type="entry name" value="CobA/CysG_C"/>
</dbReference>
<dbReference type="GO" id="GO:0004851">
    <property type="term" value="F:uroporphyrin-III C-methyltransferase activity"/>
    <property type="evidence" value="ECO:0007669"/>
    <property type="project" value="UniProtKB-EC"/>
</dbReference>
<evidence type="ECO:0000256" key="2">
    <source>
        <dbReference type="ARBA" id="ARBA00022603"/>
    </source>
</evidence>
<dbReference type="GO" id="GO:0032259">
    <property type="term" value="P:methylation"/>
    <property type="evidence" value="ECO:0007669"/>
    <property type="project" value="UniProtKB-KW"/>
</dbReference>
<name>A0A1M4SHX6_9FIRM</name>
<accession>A0A1M4SHX6</accession>
<dbReference type="InterPro" id="IPR014776">
    <property type="entry name" value="4pyrrole_Mease_sub2"/>
</dbReference>
<protein>
    <recommendedName>
        <fullName evidence="1">uroporphyrinogen-III C-methyltransferase</fullName>
        <ecNumber evidence="1">2.1.1.107</ecNumber>
    </recommendedName>
</protein>
<dbReference type="Gene3D" id="3.40.50.10090">
    <property type="match status" value="2"/>
</dbReference>
<dbReference type="NCBIfam" id="TIGR01469">
    <property type="entry name" value="cobA_cysG_Cterm"/>
    <property type="match status" value="1"/>
</dbReference>
<reference evidence="9 10" key="1">
    <citation type="submission" date="2016-11" db="EMBL/GenBank/DDBJ databases">
        <authorList>
            <person name="Jaros S."/>
            <person name="Januszkiewicz K."/>
            <person name="Wedrychowicz H."/>
        </authorList>
    </citation>
    <scope>NUCLEOTIDE SEQUENCE [LARGE SCALE GENOMIC DNA]</scope>
    <source>
        <strain evidence="9 10">DSM 14828</strain>
    </source>
</reference>
<dbReference type="SUPFAM" id="SSF69618">
    <property type="entry name" value="HemD-like"/>
    <property type="match status" value="1"/>
</dbReference>
<keyword evidence="5" id="KW-0627">Porphyrin biosynthesis</keyword>
<proteinExistence type="inferred from homology"/>
<evidence type="ECO:0000256" key="3">
    <source>
        <dbReference type="ARBA" id="ARBA00022679"/>
    </source>
</evidence>
<dbReference type="InterPro" id="IPR035996">
    <property type="entry name" value="4pyrrol_Methylase_sf"/>
</dbReference>
<dbReference type="PANTHER" id="PTHR45790">
    <property type="entry name" value="SIROHEME SYNTHASE-RELATED"/>
    <property type="match status" value="1"/>
</dbReference>
<keyword evidence="3 6" id="KW-0808">Transferase</keyword>
<comment type="similarity">
    <text evidence="6">Belongs to the precorrin methyltransferase family.</text>
</comment>
<keyword evidence="4" id="KW-0949">S-adenosyl-L-methionine</keyword>
<dbReference type="Gene3D" id="3.30.950.10">
    <property type="entry name" value="Methyltransferase, Cobalt-precorrin-4 Transmethylase, Domain 2"/>
    <property type="match status" value="1"/>
</dbReference>
<feature type="domain" description="Tetrapyrrole biosynthesis uroporphyrinogen III synthase" evidence="8">
    <location>
        <begin position="267"/>
        <end position="494"/>
    </location>
</feature>
<evidence type="ECO:0000259" key="7">
    <source>
        <dbReference type="Pfam" id="PF00590"/>
    </source>
</evidence>
<dbReference type="OrthoDB" id="9815856at2"/>
<gene>
    <name evidence="9" type="ORF">SAMN02746064_00268</name>
</gene>
<feature type="domain" description="Tetrapyrrole methylase" evidence="7">
    <location>
        <begin position="5"/>
        <end position="215"/>
    </location>
</feature>
<dbReference type="CDD" id="cd11642">
    <property type="entry name" value="SUMT"/>
    <property type="match status" value="1"/>
</dbReference>
<dbReference type="EMBL" id="FQTU01000001">
    <property type="protein sequence ID" value="SHE31796.1"/>
    <property type="molecule type" value="Genomic_DNA"/>
</dbReference>
<evidence type="ECO:0000256" key="4">
    <source>
        <dbReference type="ARBA" id="ARBA00022691"/>
    </source>
</evidence>
<evidence type="ECO:0000313" key="9">
    <source>
        <dbReference type="EMBL" id="SHE31796.1"/>
    </source>
</evidence>
<dbReference type="AlphaFoldDB" id="A0A1M4SHX6"/>
<evidence type="ECO:0000256" key="6">
    <source>
        <dbReference type="RuleBase" id="RU003960"/>
    </source>
</evidence>
<keyword evidence="10" id="KW-1185">Reference proteome</keyword>
<dbReference type="InterPro" id="IPR003043">
    <property type="entry name" value="Uropor_MeTrfase_CS"/>
</dbReference>
<dbReference type="PANTHER" id="PTHR45790:SF3">
    <property type="entry name" value="S-ADENOSYL-L-METHIONINE-DEPENDENT UROPORPHYRINOGEN III METHYLTRANSFERASE, CHLOROPLASTIC"/>
    <property type="match status" value="1"/>
</dbReference>
<evidence type="ECO:0000256" key="1">
    <source>
        <dbReference type="ARBA" id="ARBA00012162"/>
    </source>
</evidence>
<dbReference type="GO" id="GO:0004852">
    <property type="term" value="F:uroporphyrinogen-III synthase activity"/>
    <property type="evidence" value="ECO:0007669"/>
    <property type="project" value="InterPro"/>
</dbReference>
<dbReference type="CDD" id="cd06578">
    <property type="entry name" value="HemD"/>
    <property type="match status" value="1"/>
</dbReference>
<dbReference type="InterPro" id="IPR003754">
    <property type="entry name" value="4pyrrol_synth_uPrphyn_synth"/>
</dbReference>
<dbReference type="RefSeq" id="WP_073269257.1">
    <property type="nucleotide sequence ID" value="NZ_FQTU01000001.1"/>
</dbReference>
<dbReference type="InterPro" id="IPR050161">
    <property type="entry name" value="Siro_Cobalamin_biosynth"/>
</dbReference>
<organism evidence="9 10">
    <name type="scientific">Alkalibacter saccharofermentans DSM 14828</name>
    <dbReference type="NCBI Taxonomy" id="1120975"/>
    <lineage>
        <taxon>Bacteria</taxon>
        <taxon>Bacillati</taxon>
        <taxon>Bacillota</taxon>
        <taxon>Clostridia</taxon>
        <taxon>Eubacteriales</taxon>
        <taxon>Eubacteriaceae</taxon>
        <taxon>Alkalibacter</taxon>
    </lineage>
</organism>
<keyword evidence="2 6" id="KW-0489">Methyltransferase</keyword>
<dbReference type="InterPro" id="IPR014777">
    <property type="entry name" value="4pyrrole_Mease_sub1"/>
</dbReference>
<dbReference type="FunFam" id="3.40.1010.10:FF:000001">
    <property type="entry name" value="Siroheme synthase"/>
    <property type="match status" value="1"/>
</dbReference>
<dbReference type="GO" id="GO:0019354">
    <property type="term" value="P:siroheme biosynthetic process"/>
    <property type="evidence" value="ECO:0007669"/>
    <property type="project" value="InterPro"/>
</dbReference>